<keyword evidence="3" id="KW-1185">Reference proteome</keyword>
<keyword evidence="1" id="KW-0812">Transmembrane</keyword>
<evidence type="ECO:0000256" key="1">
    <source>
        <dbReference type="SAM" id="Phobius"/>
    </source>
</evidence>
<proteinExistence type="predicted"/>
<dbReference type="InterPro" id="IPR004710">
    <property type="entry name" value="Bilac:Na_transpt"/>
</dbReference>
<name>A0A835HVS4_9MAGN</name>
<organism evidence="2 3">
    <name type="scientific">Coptis chinensis</name>
    <dbReference type="NCBI Taxonomy" id="261450"/>
    <lineage>
        <taxon>Eukaryota</taxon>
        <taxon>Viridiplantae</taxon>
        <taxon>Streptophyta</taxon>
        <taxon>Embryophyta</taxon>
        <taxon>Tracheophyta</taxon>
        <taxon>Spermatophyta</taxon>
        <taxon>Magnoliopsida</taxon>
        <taxon>Ranunculales</taxon>
        <taxon>Ranunculaceae</taxon>
        <taxon>Coptidoideae</taxon>
        <taxon>Coptis</taxon>
    </lineage>
</organism>
<dbReference type="Proteomes" id="UP000631114">
    <property type="component" value="Unassembled WGS sequence"/>
</dbReference>
<reference evidence="2 3" key="1">
    <citation type="submission" date="2020-10" db="EMBL/GenBank/DDBJ databases">
        <title>The Coptis chinensis genome and diversification of protoberbering-type alkaloids.</title>
        <authorList>
            <person name="Wang B."/>
            <person name="Shu S."/>
            <person name="Song C."/>
            <person name="Liu Y."/>
        </authorList>
    </citation>
    <scope>NUCLEOTIDE SEQUENCE [LARGE SCALE GENOMIC DNA]</scope>
    <source>
        <strain evidence="2">HL-2020</strain>
        <tissue evidence="2">Leaf</tissue>
    </source>
</reference>
<dbReference type="EMBL" id="JADFTS010000005">
    <property type="protein sequence ID" value="KAF9606149.1"/>
    <property type="molecule type" value="Genomic_DNA"/>
</dbReference>
<dbReference type="GO" id="GO:0016020">
    <property type="term" value="C:membrane"/>
    <property type="evidence" value="ECO:0007669"/>
    <property type="project" value="UniProtKB-SubCell"/>
</dbReference>
<feature type="transmembrane region" description="Helical" evidence="1">
    <location>
        <begin position="150"/>
        <end position="169"/>
    </location>
</feature>
<dbReference type="PANTHER" id="PTHR10361:SF28">
    <property type="entry name" value="P3 PROTEIN-RELATED"/>
    <property type="match status" value="1"/>
</dbReference>
<dbReference type="Gene3D" id="1.20.1530.20">
    <property type="match status" value="1"/>
</dbReference>
<gene>
    <name evidence="2" type="ORF">IFM89_023242</name>
</gene>
<evidence type="ECO:0000313" key="2">
    <source>
        <dbReference type="EMBL" id="KAF9606149.1"/>
    </source>
</evidence>
<dbReference type="InterPro" id="IPR038770">
    <property type="entry name" value="Na+/solute_symporter_sf"/>
</dbReference>
<feature type="transmembrane region" description="Helical" evidence="1">
    <location>
        <begin position="175"/>
        <end position="201"/>
    </location>
</feature>
<protein>
    <submittedName>
        <fullName evidence="2">Uncharacterized protein</fullName>
    </submittedName>
</protein>
<keyword evidence="1" id="KW-1133">Transmembrane helix</keyword>
<sequence>MLERHLDMEKPALSLSYKVLAHSSTLSSGEMIGKANRRFIVASPSPQWVNGYIHQGTPQWVNGFIFWLARNGPATGDSHVKTSVVGTNGYATLEYVATGASADLGSGLPCSEAQHWKRGPFSLDDGCKYLSGYAKGGTSYFSRSCIFSSIFYHCHATSCAFPVLFGSLLDKYCQSLVKVVSLVMPPIAMFKVALLCGNAIARNASAVLMSDRQVVLVVCLLHASGFFFGYVLSRHSYYGYYLAPSRTRSLG</sequence>
<dbReference type="AlphaFoldDB" id="A0A835HVS4"/>
<keyword evidence="1" id="KW-0472">Membrane</keyword>
<dbReference type="OrthoDB" id="203097at2759"/>
<comment type="caution">
    <text evidence="2">The sequence shown here is derived from an EMBL/GenBank/DDBJ whole genome shotgun (WGS) entry which is preliminary data.</text>
</comment>
<accession>A0A835HVS4</accession>
<evidence type="ECO:0000313" key="3">
    <source>
        <dbReference type="Proteomes" id="UP000631114"/>
    </source>
</evidence>
<dbReference type="PANTHER" id="PTHR10361">
    <property type="entry name" value="SODIUM-BILE ACID COTRANSPORTER"/>
    <property type="match status" value="1"/>
</dbReference>
<feature type="transmembrane region" description="Helical" evidence="1">
    <location>
        <begin position="213"/>
        <end position="232"/>
    </location>
</feature>